<evidence type="ECO:0000256" key="5">
    <source>
        <dbReference type="ARBA" id="ARBA00023157"/>
    </source>
</evidence>
<dbReference type="InterPro" id="IPR001314">
    <property type="entry name" value="Peptidase_S1A"/>
</dbReference>
<gene>
    <name evidence="8" type="primary">LOC106750687</name>
</gene>
<name>A0A6P3Y719_DINQU</name>
<keyword evidence="3" id="KW-0378">Hydrolase</keyword>
<proteinExistence type="predicted"/>
<dbReference type="Proteomes" id="UP000515204">
    <property type="component" value="Unplaced"/>
</dbReference>
<evidence type="ECO:0000256" key="1">
    <source>
        <dbReference type="ARBA" id="ARBA00004239"/>
    </source>
</evidence>
<evidence type="ECO:0000256" key="3">
    <source>
        <dbReference type="ARBA" id="ARBA00022801"/>
    </source>
</evidence>
<dbReference type="PROSITE" id="PS00135">
    <property type="entry name" value="TRYPSIN_SER"/>
    <property type="match status" value="1"/>
</dbReference>
<dbReference type="PROSITE" id="PS50240">
    <property type="entry name" value="TRYPSIN_DOM"/>
    <property type="match status" value="1"/>
</dbReference>
<evidence type="ECO:0000313" key="8">
    <source>
        <dbReference type="RefSeq" id="XP_014486675.1"/>
    </source>
</evidence>
<dbReference type="GO" id="GO:0005576">
    <property type="term" value="C:extracellular region"/>
    <property type="evidence" value="ECO:0007669"/>
    <property type="project" value="UniProtKB-SubCell"/>
</dbReference>
<evidence type="ECO:0000256" key="2">
    <source>
        <dbReference type="ARBA" id="ARBA00022670"/>
    </source>
</evidence>
<evidence type="ECO:0000259" key="6">
    <source>
        <dbReference type="PROSITE" id="PS50240"/>
    </source>
</evidence>
<dbReference type="SUPFAM" id="SSF50494">
    <property type="entry name" value="Trypsin-like serine proteases"/>
    <property type="match status" value="1"/>
</dbReference>
<dbReference type="Gene3D" id="2.40.10.10">
    <property type="entry name" value="Trypsin-like serine proteases"/>
    <property type="match status" value="1"/>
</dbReference>
<dbReference type="InterPro" id="IPR009003">
    <property type="entry name" value="Peptidase_S1_PA"/>
</dbReference>
<organism evidence="7 8">
    <name type="scientific">Dinoponera quadriceps</name>
    <name type="common">South American ant</name>
    <dbReference type="NCBI Taxonomy" id="609295"/>
    <lineage>
        <taxon>Eukaryota</taxon>
        <taxon>Metazoa</taxon>
        <taxon>Ecdysozoa</taxon>
        <taxon>Arthropoda</taxon>
        <taxon>Hexapoda</taxon>
        <taxon>Insecta</taxon>
        <taxon>Pterygota</taxon>
        <taxon>Neoptera</taxon>
        <taxon>Endopterygota</taxon>
        <taxon>Hymenoptera</taxon>
        <taxon>Apocrita</taxon>
        <taxon>Aculeata</taxon>
        <taxon>Formicoidea</taxon>
        <taxon>Formicidae</taxon>
        <taxon>Ponerinae</taxon>
        <taxon>Ponerini</taxon>
        <taxon>Dinoponera</taxon>
    </lineage>
</organism>
<dbReference type="OrthoDB" id="8440449at2759"/>
<dbReference type="GeneID" id="106750687"/>
<accession>A0A6P3Y719</accession>
<dbReference type="InterPro" id="IPR043504">
    <property type="entry name" value="Peptidase_S1_PA_chymotrypsin"/>
</dbReference>
<reference evidence="8" key="1">
    <citation type="submission" date="2025-08" db="UniProtKB">
        <authorList>
            <consortium name="RefSeq"/>
        </authorList>
    </citation>
    <scope>IDENTIFICATION</scope>
</reference>
<dbReference type="FunFam" id="2.40.10.10:FF:000068">
    <property type="entry name" value="transmembrane protease serine 2"/>
    <property type="match status" value="1"/>
</dbReference>
<dbReference type="CDD" id="cd00190">
    <property type="entry name" value="Tryp_SPc"/>
    <property type="match status" value="1"/>
</dbReference>
<dbReference type="FunFam" id="2.40.10.10:FF:000036">
    <property type="entry name" value="Trypsin beta"/>
    <property type="match status" value="1"/>
</dbReference>
<dbReference type="RefSeq" id="XP_014486675.1">
    <property type="nucleotide sequence ID" value="XM_014631189.1"/>
</dbReference>
<dbReference type="Pfam" id="PF00089">
    <property type="entry name" value="Trypsin"/>
    <property type="match status" value="1"/>
</dbReference>
<feature type="domain" description="Peptidase S1" evidence="6">
    <location>
        <begin position="123"/>
        <end position="338"/>
    </location>
</feature>
<dbReference type="PANTHER" id="PTHR24250:SF27">
    <property type="entry name" value="ELASTASE 2 LIKE"/>
    <property type="match status" value="1"/>
</dbReference>
<keyword evidence="7" id="KW-1185">Reference proteome</keyword>
<dbReference type="InterPro" id="IPR033116">
    <property type="entry name" value="TRYPSIN_SER"/>
</dbReference>
<dbReference type="PANTHER" id="PTHR24250">
    <property type="entry name" value="CHYMOTRYPSIN-RELATED"/>
    <property type="match status" value="1"/>
</dbReference>
<keyword evidence="4" id="KW-0720">Serine protease</keyword>
<evidence type="ECO:0000313" key="7">
    <source>
        <dbReference type="Proteomes" id="UP000515204"/>
    </source>
</evidence>
<dbReference type="SMART" id="SM00020">
    <property type="entry name" value="Tryp_SPc"/>
    <property type="match status" value="1"/>
</dbReference>
<dbReference type="GO" id="GO:0006508">
    <property type="term" value="P:proteolysis"/>
    <property type="evidence" value="ECO:0007669"/>
    <property type="project" value="UniProtKB-KW"/>
</dbReference>
<sequence length="338" mass="38150">MGSVRCVAVQHREDNIRAWRESVRKLDVETSLEKWLSLLVPPAVSVMIYREPSSKLFGTLHYWRKKSYTRRNTIPVCVLFSYLSREGKLGKCASNAAKSRLRTRERKRNDIYFELSQIIFISQVSLQQVIDQNNFCGGVILNEYYILTCAHCIFEMDISLFTVVVGTTDLRLPYARYFPESSYIHERYNVSDSLINDIATIKVKTPFVFSSLVSPVVLPQQDEIVKAGATAVVSGYGRIKLNGERTKGLHIASVTITDQANCKAIYKRGRKIIYDTQICTNEPTVVKGSCLGDSGGPLTVDGKLVGLISWSVSCGNTRFPTIYTRVSSYINWISEHTM</sequence>
<keyword evidence="5" id="KW-1015">Disulfide bond</keyword>
<dbReference type="AlphaFoldDB" id="A0A6P3Y719"/>
<protein>
    <submittedName>
        <fullName evidence="8">Trypsin-7-like</fullName>
    </submittedName>
</protein>
<comment type="subcellular location">
    <subcellularLocation>
        <location evidence="1">Secreted</location>
        <location evidence="1">Extracellular space</location>
    </subcellularLocation>
</comment>
<dbReference type="InterPro" id="IPR001254">
    <property type="entry name" value="Trypsin_dom"/>
</dbReference>
<dbReference type="KEGG" id="dqu:106750687"/>
<evidence type="ECO:0000256" key="4">
    <source>
        <dbReference type="ARBA" id="ARBA00022825"/>
    </source>
</evidence>
<dbReference type="PRINTS" id="PR00722">
    <property type="entry name" value="CHYMOTRYPSIN"/>
</dbReference>
<keyword evidence="2" id="KW-0645">Protease</keyword>
<dbReference type="GO" id="GO:0004252">
    <property type="term" value="F:serine-type endopeptidase activity"/>
    <property type="evidence" value="ECO:0007669"/>
    <property type="project" value="InterPro"/>
</dbReference>